<dbReference type="InterPro" id="IPR027329">
    <property type="entry name" value="TPX2_C"/>
</dbReference>
<gene>
    <name evidence="8" type="ORF">HHK36_024251</name>
</gene>
<comment type="similarity">
    <text evidence="2">Belongs to the TPX2 family.</text>
</comment>
<dbReference type="OrthoDB" id="1937095at2759"/>
<comment type="caution">
    <text evidence="8">The sequence shown here is derived from an EMBL/GenBank/DDBJ whole genome shotgun (WGS) entry which is preliminary data.</text>
</comment>
<feature type="region of interest" description="Disordered" evidence="6">
    <location>
        <begin position="380"/>
        <end position="405"/>
    </location>
</feature>
<dbReference type="Proteomes" id="UP000655225">
    <property type="component" value="Unassembled WGS sequence"/>
</dbReference>
<dbReference type="InterPro" id="IPR009675">
    <property type="entry name" value="TPX2_fam"/>
</dbReference>
<proteinExistence type="inferred from homology"/>
<feature type="compositionally biased region" description="Basic and acidic residues" evidence="6">
    <location>
        <begin position="464"/>
        <end position="475"/>
    </location>
</feature>
<feature type="compositionally biased region" description="Polar residues" evidence="6">
    <location>
        <begin position="19"/>
        <end position="52"/>
    </location>
</feature>
<feature type="compositionally biased region" description="Basic residues" evidence="6">
    <location>
        <begin position="330"/>
        <end position="339"/>
    </location>
</feature>
<feature type="region of interest" description="Disordered" evidence="6">
    <location>
        <begin position="159"/>
        <end position="194"/>
    </location>
</feature>
<dbReference type="GO" id="GO:0008017">
    <property type="term" value="F:microtubule binding"/>
    <property type="evidence" value="ECO:0007669"/>
    <property type="project" value="TreeGrafter"/>
</dbReference>
<dbReference type="PANTHER" id="PTHR14326:SF58">
    <property type="entry name" value="TPX2 (TARGETING PROTEIN FOR XKLP2) PROTEIN FAMILY"/>
    <property type="match status" value="1"/>
</dbReference>
<dbReference type="PANTHER" id="PTHR14326">
    <property type="entry name" value="TARGETING PROTEIN FOR XKLP2"/>
    <property type="match status" value="1"/>
</dbReference>
<evidence type="ECO:0000313" key="8">
    <source>
        <dbReference type="EMBL" id="KAF8389732.1"/>
    </source>
</evidence>
<name>A0A835D6I6_TETSI</name>
<protein>
    <recommendedName>
        <fullName evidence="7">TPX2 C-terminal domain-containing protein</fullName>
    </recommendedName>
</protein>
<dbReference type="OMA" id="NRCGNEH"/>
<dbReference type="GO" id="GO:0090307">
    <property type="term" value="P:mitotic spindle assembly"/>
    <property type="evidence" value="ECO:0007669"/>
    <property type="project" value="TreeGrafter"/>
</dbReference>
<feature type="region of interest" description="Disordered" evidence="6">
    <location>
        <begin position="1"/>
        <end position="76"/>
    </location>
</feature>
<evidence type="ECO:0000256" key="2">
    <source>
        <dbReference type="ARBA" id="ARBA00005885"/>
    </source>
</evidence>
<evidence type="ECO:0000256" key="5">
    <source>
        <dbReference type="ARBA" id="ARBA00023212"/>
    </source>
</evidence>
<comment type="subcellular location">
    <subcellularLocation>
        <location evidence="1">Cytoplasm</location>
        <location evidence="1">Cytoskeleton</location>
    </subcellularLocation>
</comment>
<dbReference type="GO" id="GO:0005819">
    <property type="term" value="C:spindle"/>
    <property type="evidence" value="ECO:0007669"/>
    <property type="project" value="InterPro"/>
</dbReference>
<evidence type="ECO:0000256" key="3">
    <source>
        <dbReference type="ARBA" id="ARBA00022490"/>
    </source>
</evidence>
<evidence type="ECO:0000313" key="9">
    <source>
        <dbReference type="Proteomes" id="UP000655225"/>
    </source>
</evidence>
<evidence type="ECO:0000259" key="7">
    <source>
        <dbReference type="Pfam" id="PF06886"/>
    </source>
</evidence>
<evidence type="ECO:0000256" key="6">
    <source>
        <dbReference type="SAM" id="MobiDB-lite"/>
    </source>
</evidence>
<dbReference type="GO" id="GO:0030295">
    <property type="term" value="F:protein kinase activator activity"/>
    <property type="evidence" value="ECO:0007669"/>
    <property type="project" value="TreeGrafter"/>
</dbReference>
<dbReference type="AlphaFoldDB" id="A0A835D6I6"/>
<organism evidence="8 9">
    <name type="scientific">Tetracentron sinense</name>
    <name type="common">Spur-leaf</name>
    <dbReference type="NCBI Taxonomy" id="13715"/>
    <lineage>
        <taxon>Eukaryota</taxon>
        <taxon>Viridiplantae</taxon>
        <taxon>Streptophyta</taxon>
        <taxon>Embryophyta</taxon>
        <taxon>Tracheophyta</taxon>
        <taxon>Spermatophyta</taxon>
        <taxon>Magnoliopsida</taxon>
        <taxon>Trochodendrales</taxon>
        <taxon>Trochodendraceae</taxon>
        <taxon>Tetracentron</taxon>
    </lineage>
</organism>
<evidence type="ECO:0000256" key="1">
    <source>
        <dbReference type="ARBA" id="ARBA00004245"/>
    </source>
</evidence>
<keyword evidence="4" id="KW-0493">Microtubule</keyword>
<feature type="domain" description="TPX2 C-terminal" evidence="7">
    <location>
        <begin position="426"/>
        <end position="463"/>
    </location>
</feature>
<keyword evidence="3" id="KW-0963">Cytoplasm</keyword>
<keyword evidence="5" id="KW-0206">Cytoskeleton</keyword>
<dbReference type="GO" id="GO:0005880">
    <property type="term" value="C:nuclear microtubule"/>
    <property type="evidence" value="ECO:0007669"/>
    <property type="project" value="TreeGrafter"/>
</dbReference>
<sequence>MGLSGKNTGIMTPAKDPQASRSKTPDNSKFTENFNPNLSDGSPLQKSRNSPAIKSKKSVSKNPNQIVSPRSKIQERKFVVAKKNAKKAAAVVTCKCKEKMSGNLKKCPCIAYENLRASQEEFFRNRSSNEDYHDLGQSKNCIGSKSEEEEKNYTVETFETTDGLEGKSVEGNGSSTIKSSKQDPDEQSNKMGTLKIKRRREKVLEEARNSTPEPGLGRVMHLVSAFERILSIPSSKDSKGREEGDDKEEIKKVMNWALPGLQPKVPESQISATSVSQSEMFFTSEKFGMDSGVSSSLDSSQGSISSTSRTSGGSRRNRRNSSESSGTKFGRSRRKKKQVKITSQQPFKLRTEQRGRCKEEDFLKKVQEIITEEENQRIPIAQGLPWTTDEPESLVKPPVKESTKPIDLKLHSDMRALERAEFDNHLEEEEEMKRLKRECIPRAQPMPYFDRPFLPRRSMKHPTIPREPKLRDPQHKKIKCVSME</sequence>
<keyword evidence="9" id="KW-1185">Reference proteome</keyword>
<dbReference type="GO" id="GO:0060236">
    <property type="term" value="P:regulation of mitotic spindle organization"/>
    <property type="evidence" value="ECO:0007669"/>
    <property type="project" value="InterPro"/>
</dbReference>
<accession>A0A835D6I6</accession>
<dbReference type="Pfam" id="PF06886">
    <property type="entry name" value="TPX2"/>
    <property type="match status" value="1"/>
</dbReference>
<reference evidence="8 9" key="1">
    <citation type="submission" date="2020-04" db="EMBL/GenBank/DDBJ databases">
        <title>Plant Genome Project.</title>
        <authorList>
            <person name="Zhang R.-G."/>
        </authorList>
    </citation>
    <scope>NUCLEOTIDE SEQUENCE [LARGE SCALE GENOMIC DNA]</scope>
    <source>
        <strain evidence="8">YNK0</strain>
        <tissue evidence="8">Leaf</tissue>
    </source>
</reference>
<dbReference type="EMBL" id="JABCRI010000018">
    <property type="protein sequence ID" value="KAF8389732.1"/>
    <property type="molecule type" value="Genomic_DNA"/>
</dbReference>
<feature type="region of interest" description="Disordered" evidence="6">
    <location>
        <begin position="288"/>
        <end position="355"/>
    </location>
</feature>
<feature type="compositionally biased region" description="Polar residues" evidence="6">
    <location>
        <begin position="1"/>
        <end position="10"/>
    </location>
</feature>
<feature type="region of interest" description="Disordered" evidence="6">
    <location>
        <begin position="446"/>
        <end position="484"/>
    </location>
</feature>
<evidence type="ECO:0000256" key="4">
    <source>
        <dbReference type="ARBA" id="ARBA00022701"/>
    </source>
</evidence>
<feature type="compositionally biased region" description="Low complexity" evidence="6">
    <location>
        <begin position="291"/>
        <end position="314"/>
    </location>
</feature>